<feature type="domain" description="UBC core" evidence="4">
    <location>
        <begin position="1522"/>
        <end position="1683"/>
    </location>
</feature>
<protein>
    <recommendedName>
        <fullName evidence="4">UBC core domain-containing protein</fullName>
    </recommendedName>
</protein>
<dbReference type="PROSITE" id="PS50127">
    <property type="entry name" value="UBC_2"/>
    <property type="match status" value="1"/>
</dbReference>
<dbReference type="KEGG" id="bpg:Bathy05g04690"/>
<dbReference type="STRING" id="41875.K8EEZ7"/>
<accession>K8EEZ7</accession>
<dbReference type="Gene3D" id="3.10.110.10">
    <property type="entry name" value="Ubiquitin Conjugating Enzyme"/>
    <property type="match status" value="1"/>
</dbReference>
<dbReference type="InterPro" id="IPR016135">
    <property type="entry name" value="UBQ-conjugating_enzyme/RWD"/>
</dbReference>
<feature type="compositionally biased region" description="Acidic residues" evidence="3">
    <location>
        <begin position="1161"/>
        <end position="1188"/>
    </location>
</feature>
<feature type="region of interest" description="Disordered" evidence="3">
    <location>
        <begin position="30"/>
        <end position="74"/>
    </location>
</feature>
<dbReference type="RefSeq" id="XP_007513144.1">
    <property type="nucleotide sequence ID" value="XM_007513082.1"/>
</dbReference>
<feature type="region of interest" description="Disordered" evidence="3">
    <location>
        <begin position="1089"/>
        <end position="1201"/>
    </location>
</feature>
<dbReference type="GO" id="GO:0061631">
    <property type="term" value="F:ubiquitin conjugating enzyme activity"/>
    <property type="evidence" value="ECO:0007669"/>
    <property type="project" value="TreeGrafter"/>
</dbReference>
<sequence length="1764" mass="200837">MVLPNGSTHYFNDDSSRLLQPADLVFCEKRRQKKKKVKKKKTMSRRKKSRNTTKNVGDEEEEDEEEEKEEQDVPIEINEAFENAYHIGTVADTYHDSDSEFFDYDSEGQILEDDTEVLVAFGTTELKMGETWGGMRVNKGGSDLICSKVEDLTILDRRYFAVGDNCVKAKNTLGMCGKIVDMNVKATLFCPATKEYADGVDSNECQTLRRVYPEATVVYGNWIGIVETVTDVIRVGLLKDNGKKATKKKKTGKWLKPSWPLPAGDAFVKKEKDREDVENHAYLDEELPDLLVEVKPSGQSDEYASDGEELSDEEEREYYYMNTLGLRHCDEAESSRVDRFHLASTQCGCYRPGDIVDVEEQKVGRAVQEVLRDGRDKVRLDRADFLEHCWIKGDEDDDEWVTLFSAFAVDNEPHYAEDYEEITSKQDEQYDAKMAVVCKKLVYQKHSMAQRAVVKSIHDGMAQVKWKMQHLYKEEGMVRNAREYKDDPLRRVAPKKLPCEEEEVVLEEEEDAPPDGNPEHFLPPWCEGSCKVQEKPPRYMPSSMLTVVDKFCAHFLQAGDHVLCDKNALKKYFPEAHKRALRFEEKREKLWVQEEKKEEEKQNFYKSSLTSNDEVYCARVISTETTCEVLWQDGSRTLEKAKDLLKMEHLEDHVYMCGDFVVKSSEFKKAVGSEKVQDLEKTWEDDLMRKREQYSEKTVLDTFAVGYVEATNSEERTADVVWIADAFVFEASENDNERFLANAEGKERPPHVMELKWREDWDDDDFSSEGKPPQVSIDGGGASYFDNHYNKYYANTMNKLLELKKRKAGENECTKRGVVRFKSRETVPVYALQSYPSVLFQASGNDVVLRNIPGIDQLLVENDQPDTMGIEDFMTVPNDNNKEVSASTGPKVLDSLVEQWGSTRFMHELKNHDIFNRDLAPPHALAACERILGSIHIDATKRDPVHFLCSAVKDVFVPFYERELQVVPGNPWSVPKLEENVYWFRGSSKTPKRLIATSPEWQQSHGEHVRVWGFAAAEAYKHRHAKHPRLNSTKLDEFGARTYISSFVQDVSWVGEIVESSAGLMKIAWGSGTNTHQPPFNIELCELLDDSDDSDSDDGDSDDSMESGWETDENEDYYSELDQEEDDQSWGSFPTGRISETHSDDGFSDSELSSVPMMDFSGDEGEEEGEEGDMGLTIDDDSFDDEESDRVSGSEDLDLLDDENGTIERGAGSVAVFGSLLDGQLESIRRMVEDTAAKDFIWRGKIFGKDQDDIKKSSGSIDADSISRLVKNALPPGLFEEDTADAAVDDIMERYKKLSFSAHTELKKTLTRYSDEELKLLLISTHFWRRRRGAGFEEDDEVLGDNAEPSDLEKDFVSKAQLNAEYAARSRRYKDMAHPRNIAKAYPGIFLDADDARTTVSDVLRDSSIRSNMVGLNAFHSLVEANGPRNTSRDEMPSLLDSLNFVWRQERKEKVKQLENQFLCRSPRQTLSKVDDDATIADENNINDEDEEALSTSFDVVDGGFSDFLLRDSSSQMNLPRQVQKAVQKEWSILHKGLPANEIWVKSSQAKMNVLRAMIKGPSLTPYHDGLFCFDILFDENYPSVPPKVHYHSYGYRLNPNLYKEGKVCLSLLNTWDSEENSERWSSSSSALQVLVSLQALVLNDKPYYNEAGYEKQRGTEEGIRNSAMYSENAYLLNLKTMIQTIKRPPVGFEALVRAHFKSRRASILKSIAAYLEGAPVGSYCDDPNVQHTKHDTHNVKPTKGFLLSLQGLQETVRTAFRKI</sequence>
<evidence type="ECO:0000256" key="2">
    <source>
        <dbReference type="ARBA" id="ARBA00022786"/>
    </source>
</evidence>
<dbReference type="SMART" id="SM00212">
    <property type="entry name" value="UBCc"/>
    <property type="match status" value="1"/>
</dbReference>
<dbReference type="eggNOG" id="KOG0895">
    <property type="taxonomic scope" value="Eukaryota"/>
</dbReference>
<dbReference type="CDD" id="cd23837">
    <property type="entry name" value="UBCc_UBE2O"/>
    <property type="match status" value="1"/>
</dbReference>
<dbReference type="InterPro" id="IPR000608">
    <property type="entry name" value="UBC"/>
</dbReference>
<reference evidence="5 6" key="1">
    <citation type="submission" date="2011-10" db="EMBL/GenBank/DDBJ databases">
        <authorList>
            <person name="Genoscope - CEA"/>
        </authorList>
    </citation>
    <scope>NUCLEOTIDE SEQUENCE [LARGE SCALE GENOMIC DNA]</scope>
    <source>
        <strain evidence="5 6">RCC 1105</strain>
    </source>
</reference>
<keyword evidence="6" id="KW-1185">Reference proteome</keyword>
<dbReference type="OrthoDB" id="47801at2759"/>
<dbReference type="PANTHER" id="PTHR46116:SF15">
    <property type="entry name" value="(E3-INDEPENDENT) E2 UBIQUITIN-CONJUGATING ENZYME"/>
    <property type="match status" value="1"/>
</dbReference>
<feature type="compositionally biased region" description="Acidic residues" evidence="3">
    <location>
        <begin position="58"/>
        <end position="73"/>
    </location>
</feature>
<dbReference type="EMBL" id="FO082274">
    <property type="protein sequence ID" value="CCO16702.1"/>
    <property type="molecule type" value="Genomic_DNA"/>
</dbReference>
<feature type="compositionally biased region" description="Basic residues" evidence="3">
    <location>
        <begin position="30"/>
        <end position="51"/>
    </location>
</feature>
<dbReference type="Proteomes" id="UP000198341">
    <property type="component" value="Chromosome 5"/>
</dbReference>
<evidence type="ECO:0000313" key="5">
    <source>
        <dbReference type="EMBL" id="CCO16702.1"/>
    </source>
</evidence>
<feature type="compositionally biased region" description="Acidic residues" evidence="3">
    <location>
        <begin position="1089"/>
        <end position="1128"/>
    </location>
</feature>
<evidence type="ECO:0000256" key="1">
    <source>
        <dbReference type="ARBA" id="ARBA00022679"/>
    </source>
</evidence>
<evidence type="ECO:0000259" key="4">
    <source>
        <dbReference type="PROSITE" id="PS50127"/>
    </source>
</evidence>
<organism evidence="5 6">
    <name type="scientific">Bathycoccus prasinos</name>
    <dbReference type="NCBI Taxonomy" id="41875"/>
    <lineage>
        <taxon>Eukaryota</taxon>
        <taxon>Viridiplantae</taxon>
        <taxon>Chlorophyta</taxon>
        <taxon>Mamiellophyceae</taxon>
        <taxon>Mamiellales</taxon>
        <taxon>Bathycoccaceae</taxon>
        <taxon>Bathycoccus</taxon>
    </lineage>
</organism>
<dbReference type="Pfam" id="PF00179">
    <property type="entry name" value="UQ_con"/>
    <property type="match status" value="1"/>
</dbReference>
<dbReference type="SUPFAM" id="SSF54495">
    <property type="entry name" value="UBC-like"/>
    <property type="match status" value="1"/>
</dbReference>
<evidence type="ECO:0000313" key="6">
    <source>
        <dbReference type="Proteomes" id="UP000198341"/>
    </source>
</evidence>
<keyword evidence="2" id="KW-0833">Ubl conjugation pathway</keyword>
<dbReference type="GeneID" id="19015972"/>
<evidence type="ECO:0000256" key="3">
    <source>
        <dbReference type="SAM" id="MobiDB-lite"/>
    </source>
</evidence>
<keyword evidence="1" id="KW-0808">Transferase</keyword>
<gene>
    <name evidence="5" type="ORF">Bathy05g04690</name>
</gene>
<dbReference type="PANTHER" id="PTHR46116">
    <property type="entry name" value="(E3-INDEPENDENT) E2 UBIQUITIN-CONJUGATING ENZYME"/>
    <property type="match status" value="1"/>
</dbReference>
<proteinExistence type="predicted"/>
<name>K8EEZ7_9CHLO</name>